<keyword evidence="2" id="KW-0812">Transmembrane</keyword>
<dbReference type="AlphaFoldDB" id="A0A9D2PZ21"/>
<dbReference type="EMBL" id="DWWC01000188">
    <property type="protein sequence ID" value="HJC69824.1"/>
    <property type="molecule type" value="Genomic_DNA"/>
</dbReference>
<organism evidence="3 4">
    <name type="scientific">Candidatus Brachybacterium intestinipullorum</name>
    <dbReference type="NCBI Taxonomy" id="2838512"/>
    <lineage>
        <taxon>Bacteria</taxon>
        <taxon>Bacillati</taxon>
        <taxon>Actinomycetota</taxon>
        <taxon>Actinomycetes</taxon>
        <taxon>Micrococcales</taxon>
        <taxon>Dermabacteraceae</taxon>
        <taxon>Brachybacterium</taxon>
    </lineage>
</organism>
<evidence type="ECO:0000313" key="4">
    <source>
        <dbReference type="Proteomes" id="UP000823854"/>
    </source>
</evidence>
<evidence type="ECO:0000256" key="2">
    <source>
        <dbReference type="SAM" id="Phobius"/>
    </source>
</evidence>
<comment type="caution">
    <text evidence="3">The sequence shown here is derived from an EMBL/GenBank/DDBJ whole genome shotgun (WGS) entry which is preliminary data.</text>
</comment>
<keyword evidence="2" id="KW-0472">Membrane</keyword>
<protein>
    <submittedName>
        <fullName evidence="3">Uncharacterized protein</fullName>
    </submittedName>
</protein>
<reference evidence="3" key="1">
    <citation type="journal article" date="2021" name="PeerJ">
        <title>Extensive microbial diversity within the chicken gut microbiome revealed by metagenomics and culture.</title>
        <authorList>
            <person name="Gilroy R."/>
            <person name="Ravi A."/>
            <person name="Getino M."/>
            <person name="Pursley I."/>
            <person name="Horton D.L."/>
            <person name="Alikhan N.F."/>
            <person name="Baker D."/>
            <person name="Gharbi K."/>
            <person name="Hall N."/>
            <person name="Watson M."/>
            <person name="Adriaenssens E.M."/>
            <person name="Foster-Nyarko E."/>
            <person name="Jarju S."/>
            <person name="Secka A."/>
            <person name="Antonio M."/>
            <person name="Oren A."/>
            <person name="Chaudhuri R.R."/>
            <person name="La Ragione R."/>
            <person name="Hildebrand F."/>
            <person name="Pallen M.J."/>
        </authorList>
    </citation>
    <scope>NUCLEOTIDE SEQUENCE</scope>
    <source>
        <strain evidence="3">CHK130-7132</strain>
    </source>
</reference>
<sequence>MRTATLENTLRELDPAPPTGDGLPARAGADLRRILATPRDSGDRSDHSPVGDRPAVGARPLVGRPRRARWRVGLVAVAAATLTVTTGVVGVDILRPTTASATWTPVGDTVPADAPGAQQCEQWWQVESSELRPVLQERRGDTTLVLGVDGAGRELLCTATLTDGQEPTGGMTSLTEPPTAELGSDGVSATFVDTTFQEAMLQNGWQAEGSTAVAGDVGADVTRMVLETDAGPVEATLAGGRFAAWWPIEDDEDPHPVVDATVTTADGATRTVTLREGA</sequence>
<proteinExistence type="predicted"/>
<feature type="transmembrane region" description="Helical" evidence="2">
    <location>
        <begin position="72"/>
        <end position="91"/>
    </location>
</feature>
<name>A0A9D2PZ21_9MICO</name>
<evidence type="ECO:0000256" key="1">
    <source>
        <dbReference type="SAM" id="MobiDB-lite"/>
    </source>
</evidence>
<evidence type="ECO:0000313" key="3">
    <source>
        <dbReference type="EMBL" id="HJC69824.1"/>
    </source>
</evidence>
<feature type="compositionally biased region" description="Basic and acidic residues" evidence="1">
    <location>
        <begin position="40"/>
        <end position="50"/>
    </location>
</feature>
<accession>A0A9D2PZ21</accession>
<reference evidence="3" key="2">
    <citation type="submission" date="2021-04" db="EMBL/GenBank/DDBJ databases">
        <authorList>
            <person name="Gilroy R."/>
        </authorList>
    </citation>
    <scope>NUCLEOTIDE SEQUENCE</scope>
    <source>
        <strain evidence="3">CHK130-7132</strain>
    </source>
</reference>
<keyword evidence="2" id="KW-1133">Transmembrane helix</keyword>
<dbReference type="Proteomes" id="UP000823854">
    <property type="component" value="Unassembled WGS sequence"/>
</dbReference>
<gene>
    <name evidence="3" type="ORF">H9932_09145</name>
</gene>
<feature type="region of interest" description="Disordered" evidence="1">
    <location>
        <begin position="1"/>
        <end position="60"/>
    </location>
</feature>